<dbReference type="Gene3D" id="3.40.50.300">
    <property type="entry name" value="P-loop containing nucleotide triphosphate hydrolases"/>
    <property type="match status" value="1"/>
</dbReference>
<name>A0A3P6SMB8_9BILA</name>
<accession>A0A3P6SMB8</accession>
<gene>
    <name evidence="1" type="ORF">GPUH_LOCUS9334</name>
</gene>
<sequence length="60" mass="6398">MTIDPHDICALVLTPARELAIQIADQFAPLGTPIGLKIAIVMGGKDRVAQGNCLMRSVPR</sequence>
<organism evidence="1 2">
    <name type="scientific">Gongylonema pulchrum</name>
    <dbReference type="NCBI Taxonomy" id="637853"/>
    <lineage>
        <taxon>Eukaryota</taxon>
        <taxon>Metazoa</taxon>
        <taxon>Ecdysozoa</taxon>
        <taxon>Nematoda</taxon>
        <taxon>Chromadorea</taxon>
        <taxon>Rhabditida</taxon>
        <taxon>Spirurina</taxon>
        <taxon>Spiruromorpha</taxon>
        <taxon>Spiruroidea</taxon>
        <taxon>Gongylonematidae</taxon>
        <taxon>Gongylonema</taxon>
    </lineage>
</organism>
<evidence type="ECO:0000313" key="1">
    <source>
        <dbReference type="EMBL" id="VDK70953.1"/>
    </source>
</evidence>
<evidence type="ECO:0000313" key="2">
    <source>
        <dbReference type="Proteomes" id="UP000271098"/>
    </source>
</evidence>
<dbReference type="Proteomes" id="UP000271098">
    <property type="component" value="Unassembled WGS sequence"/>
</dbReference>
<dbReference type="AlphaFoldDB" id="A0A3P6SMB8"/>
<dbReference type="SUPFAM" id="SSF52540">
    <property type="entry name" value="P-loop containing nucleoside triphosphate hydrolases"/>
    <property type="match status" value="1"/>
</dbReference>
<dbReference type="InterPro" id="IPR027417">
    <property type="entry name" value="P-loop_NTPase"/>
</dbReference>
<reference evidence="1 2" key="1">
    <citation type="submission" date="2018-11" db="EMBL/GenBank/DDBJ databases">
        <authorList>
            <consortium name="Pathogen Informatics"/>
        </authorList>
    </citation>
    <scope>NUCLEOTIDE SEQUENCE [LARGE SCALE GENOMIC DNA]</scope>
</reference>
<protein>
    <submittedName>
        <fullName evidence="1">Uncharacterized protein</fullName>
    </submittedName>
</protein>
<proteinExistence type="predicted"/>
<dbReference type="EMBL" id="UYRT01030067">
    <property type="protein sequence ID" value="VDK70953.1"/>
    <property type="molecule type" value="Genomic_DNA"/>
</dbReference>
<keyword evidence="2" id="KW-1185">Reference proteome</keyword>
<dbReference type="OrthoDB" id="10261904at2759"/>